<gene>
    <name evidence="2" type="ordered locus">Caur_1259</name>
</gene>
<keyword evidence="3" id="KW-1185">Reference proteome</keyword>
<dbReference type="InParanoid" id="A9WK36"/>
<dbReference type="KEGG" id="cau:Caur_1259"/>
<evidence type="ECO:0000256" key="1">
    <source>
        <dbReference type="SAM" id="Phobius"/>
    </source>
</evidence>
<feature type="transmembrane region" description="Helical" evidence="1">
    <location>
        <begin position="371"/>
        <end position="389"/>
    </location>
</feature>
<organism evidence="2 3">
    <name type="scientific">Chloroflexus aurantiacus (strain ATCC 29366 / DSM 635 / J-10-fl)</name>
    <dbReference type="NCBI Taxonomy" id="324602"/>
    <lineage>
        <taxon>Bacteria</taxon>
        <taxon>Bacillati</taxon>
        <taxon>Chloroflexota</taxon>
        <taxon>Chloroflexia</taxon>
        <taxon>Chloroflexales</taxon>
        <taxon>Chloroflexineae</taxon>
        <taxon>Chloroflexaceae</taxon>
        <taxon>Chloroflexus</taxon>
    </lineage>
</organism>
<proteinExistence type="predicted"/>
<keyword evidence="1" id="KW-0472">Membrane</keyword>
<accession>A9WK36</accession>
<dbReference type="PATRIC" id="fig|324602.8.peg.1446"/>
<reference evidence="3" key="1">
    <citation type="journal article" date="2011" name="BMC Genomics">
        <title>Complete genome sequence of the filamentous anoxygenic phototrophic bacterium Chloroflexus aurantiacus.</title>
        <authorList>
            <person name="Tang K.H."/>
            <person name="Barry K."/>
            <person name="Chertkov O."/>
            <person name="Dalin E."/>
            <person name="Han C.S."/>
            <person name="Hauser L.J."/>
            <person name="Honchak B.M."/>
            <person name="Karbach L.E."/>
            <person name="Land M.L."/>
            <person name="Lapidus A."/>
            <person name="Larimer F.W."/>
            <person name="Mikhailova N."/>
            <person name="Pitluck S."/>
            <person name="Pierson B.K."/>
            <person name="Blankenship R.E."/>
        </authorList>
    </citation>
    <scope>NUCLEOTIDE SEQUENCE [LARGE SCALE GENOMIC DNA]</scope>
    <source>
        <strain evidence="3">ATCC 29366 / DSM 635 / J-10-fl</strain>
    </source>
</reference>
<dbReference type="HOGENOM" id="CLU_642052_0_0_0"/>
<evidence type="ECO:0000313" key="2">
    <source>
        <dbReference type="EMBL" id="ABY34487.1"/>
    </source>
</evidence>
<dbReference type="Proteomes" id="UP000002008">
    <property type="component" value="Chromosome"/>
</dbReference>
<evidence type="ECO:0000313" key="3">
    <source>
        <dbReference type="Proteomes" id="UP000002008"/>
    </source>
</evidence>
<dbReference type="EMBL" id="CP000909">
    <property type="protein sequence ID" value="ABY34487.1"/>
    <property type="molecule type" value="Genomic_DNA"/>
</dbReference>
<dbReference type="eggNOG" id="COG1388">
    <property type="taxonomic scope" value="Bacteria"/>
</dbReference>
<keyword evidence="1" id="KW-1133">Transmembrane helix</keyword>
<dbReference type="STRING" id="324602.Caur_1259"/>
<name>A9WK36_CHLAA</name>
<dbReference type="AlphaFoldDB" id="A9WK36"/>
<sequence>MQEIIIPFHILVSARTPQGYPLRATCAGRSAEVIMPPLAGATITGNELGEWLFPAPIRQLLIETAREAVDHKARMQLRLEVAAPELTVLPWESVALSSGDQCWQPAIRDDYTLVRVSSRSIHPPPPRRVAGPLRVLIAVARGHDAVADALGEALIEPVRAGLLVVDRLREATADEIVAELAAEPRHILHLIGECEQPPRQAARMRLGRAVTAGELAEFLVGIDDLRLLTVAGSAVESCIGFASSLHHLDGRAVVALPNLSTLAQARWSTACYHALASGEPVDIAVTLGRAELATLQESWSAPQLYLAPGGEQLFRPGEPPIAPAPPEAVRAVRATTSVQRKPRFAPITTSVGAPTKRIQELARRVRLRPQIIALLIASLVLILLVSQVINLPGGSTPTPTSVVTPTPPLLLDPIRIPVPTLMPTPVP</sequence>
<dbReference type="EnsemblBacteria" id="ABY34487">
    <property type="protein sequence ID" value="ABY34487"/>
    <property type="gene ID" value="Caur_1259"/>
</dbReference>
<keyword evidence="1" id="KW-0812">Transmembrane</keyword>
<protein>
    <submittedName>
        <fullName evidence="2">Polysaccharide deacetylase</fullName>
    </submittedName>
</protein>